<proteinExistence type="predicted"/>
<reference evidence="1 4" key="3">
    <citation type="submission" date="2016-10" db="EMBL/GenBank/DDBJ databases">
        <title>Genome sequence of Nocardia seriolae strain EM150506, isolated from Anguila japonica.</title>
        <authorList>
            <person name="Han H.-J."/>
        </authorList>
    </citation>
    <scope>NUCLEOTIDE SEQUENCE [LARGE SCALE GENOMIC DNA]</scope>
    <source>
        <strain evidence="1 4">EM150506</strain>
    </source>
</reference>
<evidence type="ECO:0000313" key="3">
    <source>
        <dbReference type="Proteomes" id="UP000037179"/>
    </source>
</evidence>
<gene>
    <name evidence="1" type="ORF">NS506_03482</name>
    <name evidence="2" type="ORF">NSK11_contig00113-0035</name>
</gene>
<evidence type="ECO:0000313" key="4">
    <source>
        <dbReference type="Proteomes" id="UP000180166"/>
    </source>
</evidence>
<organism evidence="2 3">
    <name type="scientific">Nocardia seriolae</name>
    <dbReference type="NCBI Taxonomy" id="37332"/>
    <lineage>
        <taxon>Bacteria</taxon>
        <taxon>Bacillati</taxon>
        <taxon>Actinomycetota</taxon>
        <taxon>Actinomycetes</taxon>
        <taxon>Mycobacteriales</taxon>
        <taxon>Nocardiaceae</taxon>
        <taxon>Nocardia</taxon>
    </lineage>
</organism>
<name>A0A0B8NI22_9NOCA</name>
<evidence type="ECO:0000313" key="1">
    <source>
        <dbReference type="EMBL" id="APA97534.1"/>
    </source>
</evidence>
<sequence length="147" mass="15730">MRQNIIAATFLAFTFAAGTVVSVQAPAAQADVKACDFRFTWDAPRKNPLGGWIAAQGFAFCDTPPKEHSLVLGLQRKVNDQWQPWMDSGRLTDIPPPLPGATHELQANCAGVVPGTFRMSVNIVGVSSDGVPFAFSDYSGETSVISC</sequence>
<dbReference type="Proteomes" id="UP000037179">
    <property type="component" value="Unassembled WGS sequence"/>
</dbReference>
<accession>A0A0B8NI22</accession>
<dbReference type="KEGG" id="nsr:NS506_03482"/>
<protein>
    <submittedName>
        <fullName evidence="2">Uncharacterized protein</fullName>
    </submittedName>
</protein>
<dbReference type="EMBL" id="CP017839">
    <property type="protein sequence ID" value="APA97534.1"/>
    <property type="molecule type" value="Genomic_DNA"/>
</dbReference>
<reference evidence="3" key="1">
    <citation type="submission" date="2015-07" db="EMBL/GenBank/DDBJ databases">
        <title>Nocardia seriolae U-1 whole genome shotgun sequence.</title>
        <authorList>
            <person name="Imajoh M."/>
            <person name="Fukumoto Y."/>
            <person name="Sukeda M."/>
            <person name="Yamane J."/>
            <person name="Yamasaki K."/>
            <person name="Shimizu M."/>
            <person name="Ohnishi K."/>
            <person name="Oshima S."/>
        </authorList>
    </citation>
    <scope>NUCLEOTIDE SEQUENCE [LARGE SCALE GENOMIC DNA]</scope>
    <source>
        <strain evidence="3">U-1</strain>
    </source>
</reference>
<dbReference type="GeneID" id="93375928"/>
<evidence type="ECO:0000313" key="2">
    <source>
        <dbReference type="EMBL" id="GAP31417.1"/>
    </source>
</evidence>
<dbReference type="Proteomes" id="UP000180166">
    <property type="component" value="Chromosome"/>
</dbReference>
<dbReference type="EMBL" id="BBYQ01000113">
    <property type="protein sequence ID" value="GAP31417.1"/>
    <property type="molecule type" value="Genomic_DNA"/>
</dbReference>
<dbReference type="AlphaFoldDB" id="A0A0B8NI22"/>
<dbReference type="RefSeq" id="WP_033089977.1">
    <property type="nucleotide sequence ID" value="NZ_AP017900.1"/>
</dbReference>
<reference evidence="2 3" key="2">
    <citation type="journal article" date="2016" name="Genome Announc.">
        <title>Draft Genome Sequence of Erythromycin- and Oxytetracycline-Sensitive Nocardia seriolae Strain U-1 (NBRC 110359).</title>
        <authorList>
            <person name="Imajoh M."/>
            <person name="Sukeda M."/>
            <person name="Shimizu M."/>
            <person name="Yamane J."/>
            <person name="Ohnishi K."/>
            <person name="Oshima S."/>
        </authorList>
    </citation>
    <scope>NUCLEOTIDE SEQUENCE [LARGE SCALE GENOMIC DNA]</scope>
    <source>
        <strain evidence="2 3">U-1</strain>
    </source>
</reference>
<dbReference type="OrthoDB" id="4551274at2"/>
<keyword evidence="3" id="KW-1185">Reference proteome</keyword>